<name>A0A2R4XMD3_9BURK</name>
<reference evidence="1 2" key="1">
    <citation type="submission" date="2018-04" db="EMBL/GenBank/DDBJ databases">
        <title>Bordetella sp. HZ20 isolated from seawater.</title>
        <authorList>
            <person name="Sun C."/>
        </authorList>
    </citation>
    <scope>NUCLEOTIDE SEQUENCE [LARGE SCALE GENOMIC DNA]</scope>
    <source>
        <strain evidence="1 2">HZ20</strain>
    </source>
</reference>
<gene>
    <name evidence="1" type="ORF">DBV39_15805</name>
</gene>
<organism evidence="1 2">
    <name type="scientific">Orrella marina</name>
    <dbReference type="NCBI Taxonomy" id="2163011"/>
    <lineage>
        <taxon>Bacteria</taxon>
        <taxon>Pseudomonadati</taxon>
        <taxon>Pseudomonadota</taxon>
        <taxon>Betaproteobacteria</taxon>
        <taxon>Burkholderiales</taxon>
        <taxon>Alcaligenaceae</taxon>
        <taxon>Orrella</taxon>
    </lineage>
</organism>
<evidence type="ECO:0000313" key="2">
    <source>
        <dbReference type="Proteomes" id="UP000244571"/>
    </source>
</evidence>
<proteinExistence type="predicted"/>
<protein>
    <submittedName>
        <fullName evidence="1">Uncharacterized protein</fullName>
    </submittedName>
</protein>
<dbReference type="EMBL" id="CP028901">
    <property type="protein sequence ID" value="AWB34948.1"/>
    <property type="molecule type" value="Genomic_DNA"/>
</dbReference>
<sequence>MLSLFLTQHAIRLSLQNYRVNGGKPLLDARKHLRCLFRRQVFKLSGLTGHLAQPDDLAIRSK</sequence>
<keyword evidence="2" id="KW-1185">Reference proteome</keyword>
<evidence type="ECO:0000313" key="1">
    <source>
        <dbReference type="EMBL" id="AWB34948.1"/>
    </source>
</evidence>
<dbReference type="KEGG" id="boz:DBV39_15805"/>
<accession>A0A2R4XMD3</accession>
<dbReference type="AlphaFoldDB" id="A0A2R4XMD3"/>
<dbReference type="Proteomes" id="UP000244571">
    <property type="component" value="Chromosome"/>
</dbReference>